<name>W1P7S9_AMBTC</name>
<keyword evidence="3 6" id="KW-0479">Metal-binding</keyword>
<dbReference type="PRINTS" id="PR00463">
    <property type="entry name" value="EP450I"/>
</dbReference>
<proteinExistence type="inferred from homology"/>
<evidence type="ECO:0000256" key="1">
    <source>
        <dbReference type="ARBA" id="ARBA00010617"/>
    </source>
</evidence>
<keyword evidence="2 6" id="KW-0349">Heme</keyword>
<dbReference type="EMBL" id="KI394411">
    <property type="protein sequence ID" value="ERN03040.1"/>
    <property type="molecule type" value="Genomic_DNA"/>
</dbReference>
<evidence type="ECO:0000256" key="3">
    <source>
        <dbReference type="ARBA" id="ARBA00022723"/>
    </source>
</evidence>
<dbReference type="FunFam" id="1.10.630.10:FF:000011">
    <property type="entry name" value="Cytochrome P450 83B1"/>
    <property type="match status" value="1"/>
</dbReference>
<organism evidence="9 10">
    <name type="scientific">Amborella trichopoda</name>
    <dbReference type="NCBI Taxonomy" id="13333"/>
    <lineage>
        <taxon>Eukaryota</taxon>
        <taxon>Viridiplantae</taxon>
        <taxon>Streptophyta</taxon>
        <taxon>Embryophyta</taxon>
        <taxon>Tracheophyta</taxon>
        <taxon>Spermatophyta</taxon>
        <taxon>Magnoliopsida</taxon>
        <taxon>Amborellales</taxon>
        <taxon>Amborellaceae</taxon>
        <taxon>Amborella</taxon>
    </lineage>
</organism>
<accession>W1P7S9</accession>
<evidence type="ECO:0000313" key="10">
    <source>
        <dbReference type="Proteomes" id="UP000017836"/>
    </source>
</evidence>
<dbReference type="InterPro" id="IPR036396">
    <property type="entry name" value="Cyt_P450_sf"/>
</dbReference>
<comment type="cofactor">
    <cofactor evidence="6">
        <name>heme</name>
        <dbReference type="ChEBI" id="CHEBI:30413"/>
    </cofactor>
</comment>
<keyword evidence="8" id="KW-1133">Transmembrane helix</keyword>
<dbReference type="InterPro" id="IPR017972">
    <property type="entry name" value="Cyt_P450_CS"/>
</dbReference>
<dbReference type="PROSITE" id="PS00086">
    <property type="entry name" value="CYTOCHROME_P450"/>
    <property type="match status" value="1"/>
</dbReference>
<sequence>MNLAGNSQSGMETLSSFLLTHGLLHGQQPMLTTLIIPLLSTLVLLLLYLCRNKQSGSEKKRSPCPLGLPIIDSLHQVGSLPHRSLAHLAKIYGPLMHLKLGRVPTLVVSSPKMAEHVMKAYDHAFCSRPILAATNYLTYGSTNVSFAPYGSYWRHVRKTCILVLLSSKRVQSFGFVRKEEVGHLVDSIFVSSKAKAPVNLTEAFLSLSNNVVCRVALGKSYWEEEPELRGIFESSKSLIGGFFVGDFFPSLEWVKYLTGFQRRLEKSFRHRDSFLEKVITEHLLPTHGKEEEEEKEEKDLVDVLLQLQKEGNPDFTLSTDNIKAVVMDIIAAGTDTTATTLVWGMSVLMKNQLAMKKAKDEVRSIAKSNNTNMIEERDLHQLHYLKAVVKEILRLHPPTPLLVPHESVEECDIEGYFIPSKTRVLVNAWAIGRHPDYWVDPEVFRPERFIGSDIDYKGQDFALIPFGAGRRGCPGISFAASVIELALANLLLCFDWALPNGMNHKDLDMTEDSGLTVHKKTPLLLVATLPSTSC</sequence>
<comment type="similarity">
    <text evidence="1 7">Belongs to the cytochrome P450 family.</text>
</comment>
<dbReference type="Gramene" id="ERN03040">
    <property type="protein sequence ID" value="ERN03040"/>
    <property type="gene ID" value="AMTR_s00181p00031250"/>
</dbReference>
<evidence type="ECO:0008006" key="11">
    <source>
        <dbReference type="Google" id="ProtNLM"/>
    </source>
</evidence>
<keyword evidence="10" id="KW-1185">Reference proteome</keyword>
<dbReference type="Gene3D" id="1.10.630.10">
    <property type="entry name" value="Cytochrome P450"/>
    <property type="match status" value="1"/>
</dbReference>
<dbReference type="Pfam" id="PF00067">
    <property type="entry name" value="p450"/>
    <property type="match status" value="1"/>
</dbReference>
<evidence type="ECO:0000313" key="9">
    <source>
        <dbReference type="EMBL" id="ERN03040.1"/>
    </source>
</evidence>
<protein>
    <recommendedName>
        <fullName evidence="11">Cytochrome P450</fullName>
    </recommendedName>
</protein>
<evidence type="ECO:0000256" key="5">
    <source>
        <dbReference type="ARBA" id="ARBA00023004"/>
    </source>
</evidence>
<keyword evidence="8" id="KW-0812">Transmembrane</keyword>
<evidence type="ECO:0000256" key="4">
    <source>
        <dbReference type="ARBA" id="ARBA00023002"/>
    </source>
</evidence>
<keyword evidence="8" id="KW-0472">Membrane</keyword>
<evidence type="ECO:0000256" key="7">
    <source>
        <dbReference type="RuleBase" id="RU000461"/>
    </source>
</evidence>
<evidence type="ECO:0000256" key="8">
    <source>
        <dbReference type="SAM" id="Phobius"/>
    </source>
</evidence>
<reference evidence="10" key="1">
    <citation type="journal article" date="2013" name="Science">
        <title>The Amborella genome and the evolution of flowering plants.</title>
        <authorList>
            <consortium name="Amborella Genome Project"/>
        </authorList>
    </citation>
    <scope>NUCLEOTIDE SEQUENCE [LARGE SCALE GENOMIC DNA]</scope>
</reference>
<dbReference type="GO" id="GO:0016709">
    <property type="term" value="F:oxidoreductase activity, acting on paired donors, with incorporation or reduction of molecular oxygen, NAD(P)H as one donor, and incorporation of one atom of oxygen"/>
    <property type="evidence" value="ECO:0000318"/>
    <property type="project" value="GO_Central"/>
</dbReference>
<dbReference type="SUPFAM" id="SSF48264">
    <property type="entry name" value="Cytochrome P450"/>
    <property type="match status" value="1"/>
</dbReference>
<keyword evidence="4 7" id="KW-0560">Oxidoreductase</keyword>
<dbReference type="eggNOG" id="KOG0156">
    <property type="taxonomic scope" value="Eukaryota"/>
</dbReference>
<keyword evidence="5 6" id="KW-0408">Iron</keyword>
<dbReference type="GO" id="GO:0005506">
    <property type="term" value="F:iron ion binding"/>
    <property type="evidence" value="ECO:0007669"/>
    <property type="project" value="InterPro"/>
</dbReference>
<feature type="transmembrane region" description="Helical" evidence="8">
    <location>
        <begin position="30"/>
        <end position="50"/>
    </location>
</feature>
<dbReference type="HOGENOM" id="CLU_001570_4_1_1"/>
<evidence type="ECO:0000256" key="2">
    <source>
        <dbReference type="ARBA" id="ARBA00022617"/>
    </source>
</evidence>
<dbReference type="GO" id="GO:0020037">
    <property type="term" value="F:heme binding"/>
    <property type="evidence" value="ECO:0007669"/>
    <property type="project" value="InterPro"/>
</dbReference>
<dbReference type="GO" id="GO:0016020">
    <property type="term" value="C:membrane"/>
    <property type="evidence" value="ECO:0000318"/>
    <property type="project" value="GO_Central"/>
</dbReference>
<keyword evidence="7" id="KW-0503">Monooxygenase</keyword>
<dbReference type="PANTHER" id="PTHR47955:SF8">
    <property type="entry name" value="CYTOCHROME P450 71D11-LIKE"/>
    <property type="match status" value="1"/>
</dbReference>
<dbReference type="Proteomes" id="UP000017836">
    <property type="component" value="Unassembled WGS sequence"/>
</dbReference>
<dbReference type="AlphaFoldDB" id="W1P7S9"/>
<gene>
    <name evidence="9" type="ORF">AMTR_s00181p00031250</name>
</gene>
<dbReference type="STRING" id="13333.W1P7S9"/>
<dbReference type="InterPro" id="IPR001128">
    <property type="entry name" value="Cyt_P450"/>
</dbReference>
<dbReference type="PANTHER" id="PTHR47955">
    <property type="entry name" value="CYTOCHROME P450 FAMILY 71 PROTEIN"/>
    <property type="match status" value="1"/>
</dbReference>
<dbReference type="OrthoDB" id="2789670at2759"/>
<dbReference type="CDD" id="cd11072">
    <property type="entry name" value="CYP71-like"/>
    <property type="match status" value="1"/>
</dbReference>
<dbReference type="InterPro" id="IPR002401">
    <property type="entry name" value="Cyt_P450_E_grp-I"/>
</dbReference>
<feature type="binding site" description="axial binding residue" evidence="6">
    <location>
        <position position="473"/>
    </location>
    <ligand>
        <name>heme</name>
        <dbReference type="ChEBI" id="CHEBI:30413"/>
    </ligand>
    <ligandPart>
        <name>Fe</name>
        <dbReference type="ChEBI" id="CHEBI:18248"/>
    </ligandPart>
</feature>
<dbReference type="PRINTS" id="PR00385">
    <property type="entry name" value="P450"/>
</dbReference>
<evidence type="ECO:0000256" key="6">
    <source>
        <dbReference type="PIRSR" id="PIRSR602401-1"/>
    </source>
</evidence>